<evidence type="ECO:0000313" key="2">
    <source>
        <dbReference type="EMBL" id="MFC3890205.1"/>
    </source>
</evidence>
<reference evidence="3" key="1">
    <citation type="journal article" date="2019" name="Int. J. Syst. Evol. Microbiol.">
        <title>The Global Catalogue of Microorganisms (GCM) 10K type strain sequencing project: providing services to taxonomists for standard genome sequencing and annotation.</title>
        <authorList>
            <consortium name="The Broad Institute Genomics Platform"/>
            <consortium name="The Broad Institute Genome Sequencing Center for Infectious Disease"/>
            <person name="Wu L."/>
            <person name="Ma J."/>
        </authorList>
    </citation>
    <scope>NUCLEOTIDE SEQUENCE [LARGE SCALE GENOMIC DNA]</scope>
    <source>
        <strain evidence="3">CGMCC 4.7405</strain>
    </source>
</reference>
<gene>
    <name evidence="2" type="ORF">ACFOWZ_01865</name>
</gene>
<sequence>MSLLEAALDPYAWVNDFKTRAAELQRKNAEVQENLGAVSGTASSKDGAVKVTVGPNGGLMNLQLGHRAVELGAPRLTALILETARQAQKNAATQVIEAFRPIGEGTQAMAMITDVVEEEFGEEAEEEHTLERIEEDDAPPAAAPAAPAEPPQARAPRRADDEDDDDNQPW</sequence>
<feature type="compositionally biased region" description="Low complexity" evidence="1">
    <location>
        <begin position="139"/>
        <end position="154"/>
    </location>
</feature>
<dbReference type="EMBL" id="JBHRZI010000004">
    <property type="protein sequence ID" value="MFC3890205.1"/>
    <property type="molecule type" value="Genomic_DNA"/>
</dbReference>
<dbReference type="Gene3D" id="3.30.1310.10">
    <property type="entry name" value="Nucleoid-associated protein YbaB-like domain"/>
    <property type="match status" value="1"/>
</dbReference>
<organism evidence="2 3">
    <name type="scientific">Lentzea rhizosphaerae</name>
    <dbReference type="NCBI Taxonomy" id="2041025"/>
    <lineage>
        <taxon>Bacteria</taxon>
        <taxon>Bacillati</taxon>
        <taxon>Actinomycetota</taxon>
        <taxon>Actinomycetes</taxon>
        <taxon>Pseudonocardiales</taxon>
        <taxon>Pseudonocardiaceae</taxon>
        <taxon>Lentzea</taxon>
    </lineage>
</organism>
<evidence type="ECO:0000256" key="1">
    <source>
        <dbReference type="SAM" id="MobiDB-lite"/>
    </source>
</evidence>
<dbReference type="Pfam" id="PF02575">
    <property type="entry name" value="YbaB_DNA_bd"/>
    <property type="match status" value="1"/>
</dbReference>
<accession>A0ABV8BLK4</accession>
<protein>
    <submittedName>
        <fullName evidence="2">YbaB/EbfC family nucleoid-associated protein</fullName>
    </submittedName>
</protein>
<dbReference type="RefSeq" id="WP_382367603.1">
    <property type="nucleotide sequence ID" value="NZ_JBHRZI010000004.1"/>
</dbReference>
<comment type="caution">
    <text evidence="2">The sequence shown here is derived from an EMBL/GenBank/DDBJ whole genome shotgun (WGS) entry which is preliminary data.</text>
</comment>
<proteinExistence type="predicted"/>
<dbReference type="Proteomes" id="UP001595690">
    <property type="component" value="Unassembled WGS sequence"/>
</dbReference>
<name>A0ABV8BLK4_9PSEU</name>
<dbReference type="InterPro" id="IPR004401">
    <property type="entry name" value="YbaB/EbfC"/>
</dbReference>
<evidence type="ECO:0000313" key="3">
    <source>
        <dbReference type="Proteomes" id="UP001595690"/>
    </source>
</evidence>
<dbReference type="InterPro" id="IPR036894">
    <property type="entry name" value="YbaB-like_sf"/>
</dbReference>
<feature type="compositionally biased region" description="Acidic residues" evidence="1">
    <location>
        <begin position="161"/>
        <end position="170"/>
    </location>
</feature>
<keyword evidence="3" id="KW-1185">Reference proteome</keyword>
<dbReference type="SUPFAM" id="SSF82607">
    <property type="entry name" value="YbaB-like"/>
    <property type="match status" value="1"/>
</dbReference>
<feature type="region of interest" description="Disordered" evidence="1">
    <location>
        <begin position="119"/>
        <end position="170"/>
    </location>
</feature>